<dbReference type="Proteomes" id="UP001165143">
    <property type="component" value="Unassembled WGS sequence"/>
</dbReference>
<dbReference type="Pfam" id="PF01636">
    <property type="entry name" value="APH"/>
    <property type="match status" value="1"/>
</dbReference>
<dbReference type="InterPro" id="IPR011009">
    <property type="entry name" value="Kinase-like_dom_sf"/>
</dbReference>
<dbReference type="InterPro" id="IPR051678">
    <property type="entry name" value="AGP_Transferase"/>
</dbReference>
<dbReference type="Gene3D" id="3.90.1200.10">
    <property type="match status" value="1"/>
</dbReference>
<evidence type="ECO:0000259" key="1">
    <source>
        <dbReference type="Pfam" id="PF01636"/>
    </source>
</evidence>
<accession>A0A9W6PI40</accession>
<name>A0A9W6PI40_9ACTN</name>
<dbReference type="AlphaFoldDB" id="A0A9W6PI40"/>
<feature type="domain" description="Aminoglycoside phosphotransferase" evidence="1">
    <location>
        <begin position="5"/>
        <end position="176"/>
    </location>
</feature>
<proteinExistence type="predicted"/>
<dbReference type="PANTHER" id="PTHR21310:SF15">
    <property type="entry name" value="AMINOGLYCOSIDE PHOSPHOTRANSFERASE DOMAIN-CONTAINING PROTEIN"/>
    <property type="match status" value="1"/>
</dbReference>
<dbReference type="EMBL" id="BSRX01000019">
    <property type="protein sequence ID" value="GLW55450.1"/>
    <property type="molecule type" value="Genomic_DNA"/>
</dbReference>
<gene>
    <name evidence="2" type="ORF">Kpho01_34610</name>
</gene>
<protein>
    <recommendedName>
        <fullName evidence="1">Aminoglycoside phosphotransferase domain-containing protein</fullName>
    </recommendedName>
</protein>
<evidence type="ECO:0000313" key="3">
    <source>
        <dbReference type="Proteomes" id="UP001165143"/>
    </source>
</evidence>
<reference evidence="2" key="1">
    <citation type="submission" date="2023-02" db="EMBL/GenBank/DDBJ databases">
        <title>Kitasatospora phosalacinea NBRC 14362.</title>
        <authorList>
            <person name="Ichikawa N."/>
            <person name="Sato H."/>
            <person name="Tonouchi N."/>
        </authorList>
    </citation>
    <scope>NUCLEOTIDE SEQUENCE</scope>
    <source>
        <strain evidence="2">NBRC 14362</strain>
    </source>
</reference>
<dbReference type="InterPro" id="IPR002575">
    <property type="entry name" value="Aminoglycoside_PTrfase"/>
</dbReference>
<dbReference type="PANTHER" id="PTHR21310">
    <property type="entry name" value="AMINOGLYCOSIDE PHOSPHOTRANSFERASE-RELATED-RELATED"/>
    <property type="match status" value="1"/>
</dbReference>
<organism evidence="2 3">
    <name type="scientific">Kitasatospora phosalacinea</name>
    <dbReference type="NCBI Taxonomy" id="2065"/>
    <lineage>
        <taxon>Bacteria</taxon>
        <taxon>Bacillati</taxon>
        <taxon>Actinomycetota</taxon>
        <taxon>Actinomycetes</taxon>
        <taxon>Kitasatosporales</taxon>
        <taxon>Streptomycetaceae</taxon>
        <taxon>Kitasatospora</taxon>
    </lineage>
</organism>
<comment type="caution">
    <text evidence="2">The sequence shown here is derived from an EMBL/GenBank/DDBJ whole genome shotgun (WGS) entry which is preliminary data.</text>
</comment>
<dbReference type="SUPFAM" id="SSF56112">
    <property type="entry name" value="Protein kinase-like (PK-like)"/>
    <property type="match status" value="1"/>
</dbReference>
<evidence type="ECO:0000313" key="2">
    <source>
        <dbReference type="EMBL" id="GLW55450.1"/>
    </source>
</evidence>
<sequence length="227" mass="24218">MPGLGAATPRLVAVDADLSAVVVTALPGRPLHGAVHPPEQQRAIFHQVGALAAAIHRPAPAAGPDDTLSAALEKMERHLDAARTHLAPGDADFVRALAARAELLQEPETVFTHGDLQLRNLLLGEADELYVIDFERAQMGPAVRDFVRLADLWAGRPDLLEALTDGYGRTFTTAELEYLTVLEALDAVSGIQYGAAAGDPELLERGLRTLTRLRATAEAAARREGTT</sequence>